<dbReference type="Pfam" id="PF11188">
    <property type="entry name" value="DUF2975"/>
    <property type="match status" value="1"/>
</dbReference>
<keyword evidence="1" id="KW-1133">Transmembrane helix</keyword>
<gene>
    <name evidence="2" type="ORF">H9950_01130</name>
</gene>
<feature type="transmembrane region" description="Helical" evidence="1">
    <location>
        <begin position="177"/>
        <end position="197"/>
    </location>
</feature>
<sequence>MKKLASLYILWGIILCLHMCFIFRDGTHMVEYTRQCIAPSDVQEFSVPLVTKPDVYEPDTLTNIRTGEVLEVAYGQAVKHFWPTDSFRSLPWGMRLAGAVCGMASLLLILCPYGWSYTLFKNIEAGNFFTADNERLLRRFGYCQLAGVALLAVFRLIDFLGLRMQLDFEHYHVGLEWFSLLAYAIPPACFLFAAEAFRIGNKLQKDTEGLV</sequence>
<feature type="transmembrane region" description="Helical" evidence="1">
    <location>
        <begin position="7"/>
        <end position="24"/>
    </location>
</feature>
<feature type="transmembrane region" description="Helical" evidence="1">
    <location>
        <begin position="136"/>
        <end position="157"/>
    </location>
</feature>
<keyword evidence="1" id="KW-0812">Transmembrane</keyword>
<keyword evidence="1" id="KW-0472">Membrane</keyword>
<organism evidence="2 3">
    <name type="scientific">Candidatus Bacteroides avicola</name>
    <dbReference type="NCBI Taxonomy" id="2838468"/>
    <lineage>
        <taxon>Bacteria</taxon>
        <taxon>Pseudomonadati</taxon>
        <taxon>Bacteroidota</taxon>
        <taxon>Bacteroidia</taxon>
        <taxon>Bacteroidales</taxon>
        <taxon>Bacteroidaceae</taxon>
        <taxon>Bacteroides</taxon>
    </lineage>
</organism>
<evidence type="ECO:0000313" key="3">
    <source>
        <dbReference type="Proteomes" id="UP000823862"/>
    </source>
</evidence>
<dbReference type="InterPro" id="IPR021354">
    <property type="entry name" value="DUF2975"/>
</dbReference>
<dbReference type="Proteomes" id="UP000823862">
    <property type="component" value="Unassembled WGS sequence"/>
</dbReference>
<reference evidence="2" key="2">
    <citation type="submission" date="2021-04" db="EMBL/GenBank/DDBJ databases">
        <authorList>
            <person name="Gilroy R."/>
        </authorList>
    </citation>
    <scope>NUCLEOTIDE SEQUENCE</scope>
    <source>
        <strain evidence="2">ChiHjej12B11-9795</strain>
    </source>
</reference>
<protein>
    <submittedName>
        <fullName evidence="2">DUF2975 domain-containing protein</fullName>
    </submittedName>
</protein>
<evidence type="ECO:0000256" key="1">
    <source>
        <dbReference type="SAM" id="Phobius"/>
    </source>
</evidence>
<comment type="caution">
    <text evidence="2">The sequence shown here is derived from an EMBL/GenBank/DDBJ whole genome shotgun (WGS) entry which is preliminary data.</text>
</comment>
<reference evidence="2" key="1">
    <citation type="journal article" date="2021" name="PeerJ">
        <title>Extensive microbial diversity within the chicken gut microbiome revealed by metagenomics and culture.</title>
        <authorList>
            <person name="Gilroy R."/>
            <person name="Ravi A."/>
            <person name="Getino M."/>
            <person name="Pursley I."/>
            <person name="Horton D.L."/>
            <person name="Alikhan N.F."/>
            <person name="Baker D."/>
            <person name="Gharbi K."/>
            <person name="Hall N."/>
            <person name="Watson M."/>
            <person name="Adriaenssens E.M."/>
            <person name="Foster-Nyarko E."/>
            <person name="Jarju S."/>
            <person name="Secka A."/>
            <person name="Antonio M."/>
            <person name="Oren A."/>
            <person name="Chaudhuri R.R."/>
            <person name="La Ragione R."/>
            <person name="Hildebrand F."/>
            <person name="Pallen M.J."/>
        </authorList>
    </citation>
    <scope>NUCLEOTIDE SEQUENCE</scope>
    <source>
        <strain evidence="2">ChiHjej12B11-9795</strain>
    </source>
</reference>
<dbReference type="AlphaFoldDB" id="A0A9D2KVI2"/>
<feature type="transmembrane region" description="Helical" evidence="1">
    <location>
        <begin position="92"/>
        <end position="115"/>
    </location>
</feature>
<name>A0A9D2KVI2_9BACE</name>
<dbReference type="EMBL" id="DWZI01000004">
    <property type="protein sequence ID" value="HJA84800.1"/>
    <property type="molecule type" value="Genomic_DNA"/>
</dbReference>
<accession>A0A9D2KVI2</accession>
<proteinExistence type="predicted"/>
<evidence type="ECO:0000313" key="2">
    <source>
        <dbReference type="EMBL" id="HJA84800.1"/>
    </source>
</evidence>